<dbReference type="AlphaFoldDB" id="A0A1I6BK14"/>
<dbReference type="GO" id="GO:0015562">
    <property type="term" value="F:efflux transmembrane transporter activity"/>
    <property type="evidence" value="ECO:0007669"/>
    <property type="project" value="TreeGrafter"/>
</dbReference>
<evidence type="ECO:0008006" key="4">
    <source>
        <dbReference type="Google" id="ProtNLM"/>
    </source>
</evidence>
<dbReference type="GO" id="GO:1990281">
    <property type="term" value="C:efflux pump complex"/>
    <property type="evidence" value="ECO:0007669"/>
    <property type="project" value="TreeGrafter"/>
</dbReference>
<dbReference type="EMBL" id="FOXS01000009">
    <property type="protein sequence ID" value="SFQ81279.1"/>
    <property type="molecule type" value="Genomic_DNA"/>
</dbReference>
<evidence type="ECO:0000313" key="2">
    <source>
        <dbReference type="EMBL" id="SFQ81279.1"/>
    </source>
</evidence>
<proteinExistence type="predicted"/>
<dbReference type="SUPFAM" id="SSF111369">
    <property type="entry name" value="HlyD-like secretion proteins"/>
    <property type="match status" value="1"/>
</dbReference>
<dbReference type="Proteomes" id="UP000199029">
    <property type="component" value="Unassembled WGS sequence"/>
</dbReference>
<sequence length="237" mass="25099">MRATTPKLAKMVFIALSVMIRLVLICFAVAVVGAGGWCGRRVCPAVVPPVERALPLPGVGPDSLLLSTAGVVGAGGQEPLLARTVGRVRRLFFTGGEYVHRGDVLAKLYNYTFVVAPRDGFLGPCEIAAGQYLTPTTQVTTISRRHLLVVVCPPGNTRPARVRVGDSVSVWVATRPTRVASGSLAALDLSELPGTWTVLLKPGAPFRIGEQAIVRRRLPPPLAAVVSVEVNQGPDPK</sequence>
<organism evidence="2 3">
    <name type="scientific">Hymenobacter arizonensis</name>
    <name type="common">Siccationidurans arizonensis</name>
    <dbReference type="NCBI Taxonomy" id="1227077"/>
    <lineage>
        <taxon>Bacteria</taxon>
        <taxon>Pseudomonadati</taxon>
        <taxon>Bacteroidota</taxon>
        <taxon>Cytophagia</taxon>
        <taxon>Cytophagales</taxon>
        <taxon>Hymenobacteraceae</taxon>
        <taxon>Hymenobacter</taxon>
    </lineage>
</organism>
<keyword evidence="1" id="KW-1133">Transmembrane helix</keyword>
<feature type="transmembrane region" description="Helical" evidence="1">
    <location>
        <begin position="12"/>
        <end position="37"/>
    </location>
</feature>
<evidence type="ECO:0000256" key="1">
    <source>
        <dbReference type="SAM" id="Phobius"/>
    </source>
</evidence>
<keyword evidence="3" id="KW-1185">Reference proteome</keyword>
<dbReference type="Gene3D" id="2.40.50.100">
    <property type="match status" value="1"/>
</dbReference>
<keyword evidence="1" id="KW-0472">Membrane</keyword>
<protein>
    <recommendedName>
        <fullName evidence="4">HlyD family secretion protein</fullName>
    </recommendedName>
</protein>
<keyword evidence="1" id="KW-0812">Transmembrane</keyword>
<dbReference type="PANTHER" id="PTHR30469">
    <property type="entry name" value="MULTIDRUG RESISTANCE PROTEIN MDTA"/>
    <property type="match status" value="1"/>
</dbReference>
<name>A0A1I6BK14_HYMAR</name>
<evidence type="ECO:0000313" key="3">
    <source>
        <dbReference type="Proteomes" id="UP000199029"/>
    </source>
</evidence>
<reference evidence="3" key="1">
    <citation type="submission" date="2016-10" db="EMBL/GenBank/DDBJ databases">
        <authorList>
            <person name="Varghese N."/>
            <person name="Submissions S."/>
        </authorList>
    </citation>
    <scope>NUCLEOTIDE SEQUENCE [LARGE SCALE GENOMIC DNA]</scope>
    <source>
        <strain evidence="3">OR362-8,ATCC BAA-1266,JCM 13504</strain>
    </source>
</reference>
<gene>
    <name evidence="2" type="ORF">SAMN04515668_4641</name>
</gene>
<accession>A0A1I6BK14</accession>